<sequence>MNGKDLYDYLSKEDVVKYEPYGVYAMDTAAAEAKRRGESKTFFAVEEQNELYKTVAKSITYTRTDRIT</sequence>
<dbReference type="EMBL" id="CP017269">
    <property type="protein sequence ID" value="AOT69269.1"/>
    <property type="molecule type" value="Genomic_DNA"/>
</dbReference>
<dbReference type="RefSeq" id="WP_069974835.1">
    <property type="nucleotide sequence ID" value="NZ_CP017269.1"/>
</dbReference>
<dbReference type="AlphaFoldDB" id="A0A1D8GEC4"/>
<protein>
    <submittedName>
        <fullName evidence="1">Uncharacterized protein</fullName>
    </submittedName>
</protein>
<dbReference type="Proteomes" id="UP000095743">
    <property type="component" value="Chromosome"/>
</dbReference>
<evidence type="ECO:0000313" key="2">
    <source>
        <dbReference type="Proteomes" id="UP000095743"/>
    </source>
</evidence>
<dbReference type="STRING" id="1424294.Gferi_06625"/>
<organism evidence="1 2">
    <name type="scientific">Geosporobacter ferrireducens</name>
    <dbReference type="NCBI Taxonomy" id="1424294"/>
    <lineage>
        <taxon>Bacteria</taxon>
        <taxon>Bacillati</taxon>
        <taxon>Bacillota</taxon>
        <taxon>Clostridia</taxon>
        <taxon>Peptostreptococcales</taxon>
        <taxon>Thermotaleaceae</taxon>
        <taxon>Geosporobacter</taxon>
    </lineage>
</organism>
<accession>A0A1D8GEC4</accession>
<gene>
    <name evidence="1" type="ORF">Gferi_06625</name>
</gene>
<dbReference type="KEGG" id="gfe:Gferi_06625"/>
<name>A0A1D8GEC4_9FIRM</name>
<keyword evidence="2" id="KW-1185">Reference proteome</keyword>
<dbReference type="OrthoDB" id="9785602at2"/>
<reference evidence="1 2" key="1">
    <citation type="submission" date="2016-09" db="EMBL/GenBank/DDBJ databases">
        <title>Genomic analysis reveals versatility of anaerobic energy metabolism of Geosporobacter ferrireducens IRF9 of phylum Firmicutes.</title>
        <authorList>
            <person name="Kim S.-J."/>
        </authorList>
    </citation>
    <scope>NUCLEOTIDE SEQUENCE [LARGE SCALE GENOMIC DNA]</scope>
    <source>
        <strain evidence="1 2">IRF9</strain>
    </source>
</reference>
<proteinExistence type="predicted"/>
<evidence type="ECO:0000313" key="1">
    <source>
        <dbReference type="EMBL" id="AOT69269.1"/>
    </source>
</evidence>